<dbReference type="HOGENOM" id="CLU_1587020_0_0_1"/>
<evidence type="ECO:0000313" key="1">
    <source>
        <dbReference type="EMBL" id="KIJ09051.1"/>
    </source>
</evidence>
<protein>
    <submittedName>
        <fullName evidence="1">Unplaced genomic scaffold PAXINscaffold_192, whole genome shotgun sequence</fullName>
    </submittedName>
</protein>
<proteinExistence type="predicted"/>
<dbReference type="Proteomes" id="UP000053647">
    <property type="component" value="Unassembled WGS sequence"/>
</dbReference>
<sequence length="168" mass="17996">MTTRTWKAEWVPPPIAPSQTIDHECAALHKPASSGGDHPLVLVSIFSLTRPSSIRDDDGGVDVAGAGDGSGDLDVVVVSSGRGGRVWWWPSSWVAGGGRGCERTFNGSWGCHCDRQETGGGGVAVAVVVDVDVDKWAWAWMHCLQLVTRRKLSLPITARVLQLDVQNL</sequence>
<evidence type="ECO:0000313" key="2">
    <source>
        <dbReference type="Proteomes" id="UP000053647"/>
    </source>
</evidence>
<reference evidence="1 2" key="1">
    <citation type="submission" date="2014-06" db="EMBL/GenBank/DDBJ databases">
        <authorList>
            <consortium name="DOE Joint Genome Institute"/>
            <person name="Kuo A."/>
            <person name="Kohler A."/>
            <person name="Nagy L.G."/>
            <person name="Floudas D."/>
            <person name="Copeland A."/>
            <person name="Barry K.W."/>
            <person name="Cichocki N."/>
            <person name="Veneault-Fourrey C."/>
            <person name="LaButti K."/>
            <person name="Lindquist E.A."/>
            <person name="Lipzen A."/>
            <person name="Lundell T."/>
            <person name="Morin E."/>
            <person name="Murat C."/>
            <person name="Sun H."/>
            <person name="Tunlid A."/>
            <person name="Henrissat B."/>
            <person name="Grigoriev I.V."/>
            <person name="Hibbett D.S."/>
            <person name="Martin F."/>
            <person name="Nordberg H.P."/>
            <person name="Cantor M.N."/>
            <person name="Hua S.X."/>
        </authorList>
    </citation>
    <scope>NUCLEOTIDE SEQUENCE [LARGE SCALE GENOMIC DNA]</scope>
    <source>
        <strain evidence="1 2">ATCC 200175</strain>
    </source>
</reference>
<dbReference type="AlphaFoldDB" id="A0A0C9TPD7"/>
<keyword evidence="2" id="KW-1185">Reference proteome</keyword>
<dbReference type="EMBL" id="KN819514">
    <property type="protein sequence ID" value="KIJ09051.1"/>
    <property type="molecule type" value="Genomic_DNA"/>
</dbReference>
<organism evidence="1 2">
    <name type="scientific">Paxillus involutus ATCC 200175</name>
    <dbReference type="NCBI Taxonomy" id="664439"/>
    <lineage>
        <taxon>Eukaryota</taxon>
        <taxon>Fungi</taxon>
        <taxon>Dikarya</taxon>
        <taxon>Basidiomycota</taxon>
        <taxon>Agaricomycotina</taxon>
        <taxon>Agaricomycetes</taxon>
        <taxon>Agaricomycetidae</taxon>
        <taxon>Boletales</taxon>
        <taxon>Paxilineae</taxon>
        <taxon>Paxillaceae</taxon>
        <taxon>Paxillus</taxon>
    </lineage>
</organism>
<accession>A0A0C9TPD7</accession>
<gene>
    <name evidence="1" type="ORF">PAXINDRAFT_17856</name>
</gene>
<reference evidence="2" key="2">
    <citation type="submission" date="2015-01" db="EMBL/GenBank/DDBJ databases">
        <title>Evolutionary Origins and Diversification of the Mycorrhizal Mutualists.</title>
        <authorList>
            <consortium name="DOE Joint Genome Institute"/>
            <consortium name="Mycorrhizal Genomics Consortium"/>
            <person name="Kohler A."/>
            <person name="Kuo A."/>
            <person name="Nagy L.G."/>
            <person name="Floudas D."/>
            <person name="Copeland A."/>
            <person name="Barry K.W."/>
            <person name="Cichocki N."/>
            <person name="Veneault-Fourrey C."/>
            <person name="LaButti K."/>
            <person name="Lindquist E.A."/>
            <person name="Lipzen A."/>
            <person name="Lundell T."/>
            <person name="Morin E."/>
            <person name="Murat C."/>
            <person name="Riley R."/>
            <person name="Ohm R."/>
            <person name="Sun H."/>
            <person name="Tunlid A."/>
            <person name="Henrissat B."/>
            <person name="Grigoriev I.V."/>
            <person name="Hibbett D.S."/>
            <person name="Martin F."/>
        </authorList>
    </citation>
    <scope>NUCLEOTIDE SEQUENCE [LARGE SCALE GENOMIC DNA]</scope>
    <source>
        <strain evidence="2">ATCC 200175</strain>
    </source>
</reference>
<name>A0A0C9TPD7_PAXIN</name>